<proteinExistence type="predicted"/>
<dbReference type="GO" id="GO:0016787">
    <property type="term" value="F:hydrolase activity"/>
    <property type="evidence" value="ECO:0007669"/>
    <property type="project" value="InterPro"/>
</dbReference>
<evidence type="ECO:0000259" key="1">
    <source>
        <dbReference type="Pfam" id="PF06439"/>
    </source>
</evidence>
<dbReference type="InterPro" id="IPR010496">
    <property type="entry name" value="AL/BT2_dom"/>
</dbReference>
<accession>A0A0F9EK28</accession>
<dbReference type="EMBL" id="LAZR01027138">
    <property type="protein sequence ID" value="KKL66646.1"/>
    <property type="molecule type" value="Genomic_DNA"/>
</dbReference>
<organism evidence="2">
    <name type="scientific">marine sediment metagenome</name>
    <dbReference type="NCBI Taxonomy" id="412755"/>
    <lineage>
        <taxon>unclassified sequences</taxon>
        <taxon>metagenomes</taxon>
        <taxon>ecological metagenomes</taxon>
    </lineage>
</organism>
<gene>
    <name evidence="2" type="ORF">LCGC14_2142940</name>
</gene>
<protein>
    <recommendedName>
        <fullName evidence="1">3-keto-alpha-glucoside-1,2-lyase/3-keto-2-hydroxy-glucal hydratase domain-containing protein</fullName>
    </recommendedName>
</protein>
<sequence>MITVVLNGEQIVEMDLNRWTEVGKNPDGTTNKFRKPLKDFARTGYIGFQDHGRPVWYRNVRVKRLD</sequence>
<feature type="domain" description="3-keto-alpha-glucoside-1,2-lyase/3-keto-2-hydroxy-glucal hydratase" evidence="1">
    <location>
        <begin position="2"/>
        <end position="63"/>
    </location>
</feature>
<dbReference type="Pfam" id="PF06439">
    <property type="entry name" value="3keto-disac_hyd"/>
    <property type="match status" value="1"/>
</dbReference>
<name>A0A0F9EK28_9ZZZZ</name>
<dbReference type="AlphaFoldDB" id="A0A0F9EK28"/>
<reference evidence="2" key="1">
    <citation type="journal article" date="2015" name="Nature">
        <title>Complex archaea that bridge the gap between prokaryotes and eukaryotes.</title>
        <authorList>
            <person name="Spang A."/>
            <person name="Saw J.H."/>
            <person name="Jorgensen S.L."/>
            <person name="Zaremba-Niedzwiedzka K."/>
            <person name="Martijn J."/>
            <person name="Lind A.E."/>
            <person name="van Eijk R."/>
            <person name="Schleper C."/>
            <person name="Guy L."/>
            <person name="Ettema T.J."/>
        </authorList>
    </citation>
    <scope>NUCLEOTIDE SEQUENCE</scope>
</reference>
<dbReference type="Gene3D" id="2.60.120.560">
    <property type="entry name" value="Exo-inulinase, domain 1"/>
    <property type="match status" value="1"/>
</dbReference>
<evidence type="ECO:0000313" key="2">
    <source>
        <dbReference type="EMBL" id="KKL66646.1"/>
    </source>
</evidence>
<comment type="caution">
    <text evidence="2">The sequence shown here is derived from an EMBL/GenBank/DDBJ whole genome shotgun (WGS) entry which is preliminary data.</text>
</comment>